<sequence>MTDLVEKLGGFRDKLRSKEQHYQADTLCEAIRVIEDYQRMMGTREYALARPASMPNMDGRQRYTIISSARFGSAEQADTARRDTPIADALIVSRIAPASEWEECNE</sequence>
<accession>A0ABV5X115</accession>
<dbReference type="RefSeq" id="WP_376839853.1">
    <property type="nucleotide sequence ID" value="NZ_JBHMAU010000046.1"/>
</dbReference>
<dbReference type="EMBL" id="JBHMAU010000046">
    <property type="protein sequence ID" value="MFB9776138.1"/>
    <property type="molecule type" value="Genomic_DNA"/>
</dbReference>
<comment type="caution">
    <text evidence="1">The sequence shown here is derived from an EMBL/GenBank/DDBJ whole genome shotgun (WGS) entry which is preliminary data.</text>
</comment>
<reference evidence="1 2" key="1">
    <citation type="submission" date="2024-09" db="EMBL/GenBank/DDBJ databases">
        <authorList>
            <person name="Sun Q."/>
            <person name="Mori K."/>
        </authorList>
    </citation>
    <scope>NUCLEOTIDE SEQUENCE [LARGE SCALE GENOMIC DNA]</scope>
    <source>
        <strain evidence="1 2">JCM 11683</strain>
    </source>
</reference>
<protein>
    <submittedName>
        <fullName evidence="1">Uncharacterized protein</fullName>
    </submittedName>
</protein>
<evidence type="ECO:0000313" key="2">
    <source>
        <dbReference type="Proteomes" id="UP001589707"/>
    </source>
</evidence>
<evidence type="ECO:0000313" key="1">
    <source>
        <dbReference type="EMBL" id="MFB9776138.1"/>
    </source>
</evidence>
<organism evidence="1 2">
    <name type="scientific">Brevibacterium otitidis</name>
    <dbReference type="NCBI Taxonomy" id="53364"/>
    <lineage>
        <taxon>Bacteria</taxon>
        <taxon>Bacillati</taxon>
        <taxon>Actinomycetota</taxon>
        <taxon>Actinomycetes</taxon>
        <taxon>Micrococcales</taxon>
        <taxon>Brevibacteriaceae</taxon>
        <taxon>Brevibacterium</taxon>
    </lineage>
</organism>
<dbReference type="Proteomes" id="UP001589707">
    <property type="component" value="Unassembled WGS sequence"/>
</dbReference>
<keyword evidence="2" id="KW-1185">Reference proteome</keyword>
<gene>
    <name evidence="1" type="ORF">ACFFN1_06945</name>
</gene>
<name>A0ABV5X115_9MICO</name>
<proteinExistence type="predicted"/>